<gene>
    <name evidence="3" type="ORF">IWZ03DRAFT_81423</name>
</gene>
<evidence type="ECO:0000256" key="2">
    <source>
        <dbReference type="SAM" id="Phobius"/>
    </source>
</evidence>
<evidence type="ECO:0000313" key="3">
    <source>
        <dbReference type="EMBL" id="KAK7510057.1"/>
    </source>
</evidence>
<dbReference type="EMBL" id="JBBPHU010000015">
    <property type="protein sequence ID" value="KAK7510057.1"/>
    <property type="molecule type" value="Genomic_DNA"/>
</dbReference>
<evidence type="ECO:0000313" key="4">
    <source>
        <dbReference type="Proteomes" id="UP001363622"/>
    </source>
</evidence>
<feature type="compositionally biased region" description="Low complexity" evidence="1">
    <location>
        <begin position="220"/>
        <end position="232"/>
    </location>
</feature>
<feature type="compositionally biased region" description="Basic and acidic residues" evidence="1">
    <location>
        <begin position="275"/>
        <end position="284"/>
    </location>
</feature>
<feature type="transmembrane region" description="Helical" evidence="2">
    <location>
        <begin position="246"/>
        <end position="267"/>
    </location>
</feature>
<keyword evidence="2" id="KW-0472">Membrane</keyword>
<sequence length="378" mass="40207">MVAIMAATMAARAATFFSGSSVTVPLTTRFTPPAECKTHWTYEGSYYNNIPSGILVQNQVTTRGIGVDSECFPSGWTQNGRAYDQQTQVFSPGACPVSYTTVTEMSDGGTTTGVCCYSDFSYTRTGDLVGCVSMYPYDFSTAVTGWAQLVGQSSVNTTVVTGPMTMWAQAMTIAYREADLTQYPALTSSSSASSTSTAAAAGATATSASATATTAEAKATATTVSSPSQSPSSKKDSDGLPTNVKAMLGVAVSLAGIAFVVLVILWTKMQRGKKEDRKSLESHHSNKKVPLSDGASRTASIKSLDSSIQQLPDHEVYQLPAEPEPSELHGSNWPERYIPSRISMRLHRGMHQLPADPEPLELSGPEPAELYGSSWQKP</sequence>
<name>A0ABR1KBJ4_9PEZI</name>
<keyword evidence="2" id="KW-1133">Transmembrane helix</keyword>
<keyword evidence="2" id="KW-0812">Transmembrane</keyword>
<feature type="region of interest" description="Disordered" evidence="1">
    <location>
        <begin position="275"/>
        <end position="307"/>
    </location>
</feature>
<feature type="region of interest" description="Disordered" evidence="1">
    <location>
        <begin position="220"/>
        <end position="240"/>
    </location>
</feature>
<dbReference type="Proteomes" id="UP001363622">
    <property type="component" value="Unassembled WGS sequence"/>
</dbReference>
<comment type="caution">
    <text evidence="3">The sequence shown here is derived from an EMBL/GenBank/DDBJ whole genome shotgun (WGS) entry which is preliminary data.</text>
</comment>
<feature type="region of interest" description="Disordered" evidence="1">
    <location>
        <begin position="348"/>
        <end position="378"/>
    </location>
</feature>
<evidence type="ECO:0000256" key="1">
    <source>
        <dbReference type="SAM" id="MobiDB-lite"/>
    </source>
</evidence>
<reference evidence="3 4" key="1">
    <citation type="submission" date="2024-04" db="EMBL/GenBank/DDBJ databases">
        <title>Phyllosticta paracitricarpa is synonymous to the EU quarantine fungus P. citricarpa based on phylogenomic analyses.</title>
        <authorList>
            <consortium name="Lawrence Berkeley National Laboratory"/>
            <person name="Van Ingen-Buijs V.A."/>
            <person name="Van Westerhoven A.C."/>
            <person name="Haridas S."/>
            <person name="Skiadas P."/>
            <person name="Martin F."/>
            <person name="Groenewald J.Z."/>
            <person name="Crous P.W."/>
            <person name="Seidl M.F."/>
        </authorList>
    </citation>
    <scope>NUCLEOTIDE SEQUENCE [LARGE SCALE GENOMIC DNA]</scope>
    <source>
        <strain evidence="3 4">CBS 123371</strain>
    </source>
</reference>
<proteinExistence type="predicted"/>
<keyword evidence="4" id="KW-1185">Reference proteome</keyword>
<protein>
    <submittedName>
        <fullName evidence="3">Uncharacterized protein</fullName>
    </submittedName>
</protein>
<accession>A0ABR1KBJ4</accession>
<feature type="compositionally biased region" description="Polar residues" evidence="1">
    <location>
        <begin position="295"/>
        <end position="307"/>
    </location>
</feature>
<organism evidence="3 4">
    <name type="scientific">Phyllosticta citriasiana</name>
    <dbReference type="NCBI Taxonomy" id="595635"/>
    <lineage>
        <taxon>Eukaryota</taxon>
        <taxon>Fungi</taxon>
        <taxon>Dikarya</taxon>
        <taxon>Ascomycota</taxon>
        <taxon>Pezizomycotina</taxon>
        <taxon>Dothideomycetes</taxon>
        <taxon>Dothideomycetes incertae sedis</taxon>
        <taxon>Botryosphaeriales</taxon>
        <taxon>Phyllostictaceae</taxon>
        <taxon>Phyllosticta</taxon>
    </lineage>
</organism>